<accession>A0ACC2HU69</accession>
<proteinExistence type="predicted"/>
<gene>
    <name evidence="1" type="ORF">ONZ43_g7077</name>
</gene>
<evidence type="ECO:0000313" key="1">
    <source>
        <dbReference type="EMBL" id="KAJ8106400.1"/>
    </source>
</evidence>
<organism evidence="1 2">
    <name type="scientific">Nemania bipapillata</name>
    <dbReference type="NCBI Taxonomy" id="110536"/>
    <lineage>
        <taxon>Eukaryota</taxon>
        <taxon>Fungi</taxon>
        <taxon>Dikarya</taxon>
        <taxon>Ascomycota</taxon>
        <taxon>Pezizomycotina</taxon>
        <taxon>Sordariomycetes</taxon>
        <taxon>Xylariomycetidae</taxon>
        <taxon>Xylariales</taxon>
        <taxon>Xylariaceae</taxon>
        <taxon>Nemania</taxon>
    </lineage>
</organism>
<name>A0ACC2HU69_9PEZI</name>
<keyword evidence="2" id="KW-1185">Reference proteome</keyword>
<sequence>MDNKTKQEIIADYDSKHKRILEAIREGNEDVANFERPGYPFAIIDNLLYNVDRKGNKRLCIPRAQVGKFLAMAHDDKHHFGKRRMMEELEPYAMDSKTRRVLAYLKHCNGCRTCNTDREKPYGDYQPIRPEDSRPMKTIAIDFIVGLPVTPSSGTPWQLESFEQYDAMMTVTCATSKRSLLIPGHSTYTAEDWAASLARLILICDWGVPTGIISDRDRKFTAAFWKGLWKSLGSRLLMTTAYHPQGDGLSERKNQTVEIAIRHYLFQYPDRTWVDVVPSLQWNLNSAYSEPIKSSPHEQLFGFRLPGFSDVLAHTDEQESAENLRFVRDHLRKDAEVSMDFAAARAKRYYDAKHKMIEFQEGDEVYLRLHEGYHLPGKPSRKYSQQKAGPWKVKRRIGRLAYEIDLPETFGIHPVISVAHLSPGRQGEDPFHRTAPPPGPVEDDQPDPEEKGESFEIEIIMRHRINRTKDGFDYLVKWKGYGHEDNWWRSEWQLRTARELVEEYWDRHGGRPELGAKATVAEAEAVAPRKRGRPRKKVD</sequence>
<reference evidence="1" key="1">
    <citation type="submission" date="2022-11" db="EMBL/GenBank/DDBJ databases">
        <title>Genome Sequence of Nemania bipapillata.</title>
        <authorList>
            <person name="Buettner E."/>
        </authorList>
    </citation>
    <scope>NUCLEOTIDE SEQUENCE</scope>
    <source>
        <strain evidence="1">CP14</strain>
    </source>
</reference>
<dbReference type="EMBL" id="JAPESX010002851">
    <property type="protein sequence ID" value="KAJ8106400.1"/>
    <property type="molecule type" value="Genomic_DNA"/>
</dbReference>
<dbReference type="Proteomes" id="UP001153334">
    <property type="component" value="Unassembled WGS sequence"/>
</dbReference>
<protein>
    <submittedName>
        <fullName evidence="1">Uncharacterized protein</fullName>
    </submittedName>
</protein>
<evidence type="ECO:0000313" key="2">
    <source>
        <dbReference type="Proteomes" id="UP001153334"/>
    </source>
</evidence>
<comment type="caution">
    <text evidence="1">The sequence shown here is derived from an EMBL/GenBank/DDBJ whole genome shotgun (WGS) entry which is preliminary data.</text>
</comment>